<feature type="transmembrane region" description="Helical" evidence="1">
    <location>
        <begin position="600"/>
        <end position="618"/>
    </location>
</feature>
<evidence type="ECO:0000256" key="1">
    <source>
        <dbReference type="SAM" id="Phobius"/>
    </source>
</evidence>
<reference evidence="3" key="1">
    <citation type="submission" date="2023-08" db="EMBL/GenBank/DDBJ databases">
        <title>Methanolobus mangrovi sp. nov. and Methanolobus sediminis sp. nov, two novel methylotrophic methanogens isolated from mangrove sediments in China.</title>
        <authorList>
            <person name="Zhou J."/>
        </authorList>
    </citation>
    <scope>NUCLEOTIDE SEQUENCE</scope>
    <source>
        <strain evidence="3">FTZ2</strain>
    </source>
</reference>
<dbReference type="CDD" id="cd12913">
    <property type="entry name" value="PDC1_MCP_like"/>
    <property type="match status" value="1"/>
</dbReference>
<keyword evidence="1" id="KW-0472">Membrane</keyword>
<dbReference type="Gene3D" id="3.30.450.20">
    <property type="entry name" value="PAS domain"/>
    <property type="match status" value="2"/>
</dbReference>
<proteinExistence type="predicted"/>
<feature type="domain" description="Cache 3/Cache 2 fusion" evidence="2">
    <location>
        <begin position="192"/>
        <end position="296"/>
    </location>
</feature>
<dbReference type="Proteomes" id="UP001183006">
    <property type="component" value="Chromosome"/>
</dbReference>
<accession>A0AA51UJG6</accession>
<dbReference type="CDD" id="cd12912">
    <property type="entry name" value="PDC2_MCP_like"/>
    <property type="match status" value="1"/>
</dbReference>
<evidence type="ECO:0000313" key="4">
    <source>
        <dbReference type="Proteomes" id="UP001183006"/>
    </source>
</evidence>
<dbReference type="InterPro" id="IPR033462">
    <property type="entry name" value="Cache_3-Cache_2"/>
</dbReference>
<feature type="transmembrane region" description="Helical" evidence="1">
    <location>
        <begin position="569"/>
        <end position="588"/>
    </location>
</feature>
<dbReference type="Pfam" id="PF17201">
    <property type="entry name" value="Cache_3-Cache_2"/>
    <property type="match status" value="1"/>
</dbReference>
<dbReference type="GeneID" id="84229094"/>
<feature type="transmembrane region" description="Helical" evidence="1">
    <location>
        <begin position="304"/>
        <end position="323"/>
    </location>
</feature>
<evidence type="ECO:0000313" key="3">
    <source>
        <dbReference type="EMBL" id="WMW22826.1"/>
    </source>
</evidence>
<dbReference type="KEGG" id="mmav:RE476_03095"/>
<keyword evidence="4" id="KW-1185">Reference proteome</keyword>
<feature type="transmembrane region" description="Helical" evidence="1">
    <location>
        <begin position="670"/>
        <end position="688"/>
    </location>
</feature>
<sequence>MSSFVVAAYGYDLIYGTDKMLESSIDSARLEAHSASLQVSSTLIVLSDTSQLIASNLNSGNLSEDQVEELLYRSINSNPNIFGVGVAYEKGAFENYEVDPQSLPLYAPTYSRKYGEPQLFQASYDYTLENGEEENVPNTEWYHRALTDGGGWNEPYFGSRSNRYIFEYSTPFESTYAMQQGISPAGVVYASYSLEGLRDIIGSLELGKTGYGFIVSQDGDVISHPIEDYVTRNISDISKTDSVLGQITSDISPGTVSTVYDSNSGNKLWVFYEEIPQTDMVLGVVLKDDEVLHYMNEELYHEKIYLSLGIIGLLTSLSIIIFTRNGTTKASMWKIVIIFSILCFIEIGVVWNLTMTNNVSENMDDIILYDESGLESSLEKVYLNDVNTKEATSDSMLKVPTGMFIQSIEFASGNDVVITGYVWQKHVEGIADDYVPGIIFPESESTSITNAYEKDGVTGWYFETTLREQFDYITYPFDMETVWIRLWSDGFDDNVVLVPDLDSYYSITPESTPGIEKDFVLEGWDITKSYFSYKVNEYDTDFGINGYKENANPELYFNVEMKRDIVTPFITYMSPLLLIALLLFIALFTEVKSDTDSSEILKYGASLMLVLMVAHVSLRESLTASGIIYLEYFYIIMYFMVLAISFNAIIYASDRKIPVIEYEDNVFAKLMYWPVMLFLILMVTLATFF</sequence>
<dbReference type="EMBL" id="CP133594">
    <property type="protein sequence ID" value="WMW22826.1"/>
    <property type="molecule type" value="Genomic_DNA"/>
</dbReference>
<dbReference type="AlphaFoldDB" id="A0AA51UJG6"/>
<keyword evidence="1" id="KW-1133">Transmembrane helix</keyword>
<keyword evidence="1" id="KW-0812">Transmembrane</keyword>
<feature type="transmembrane region" description="Helical" evidence="1">
    <location>
        <begin position="630"/>
        <end position="650"/>
    </location>
</feature>
<evidence type="ECO:0000259" key="2">
    <source>
        <dbReference type="Pfam" id="PF17201"/>
    </source>
</evidence>
<protein>
    <submittedName>
        <fullName evidence="3">Cache 3/Cache 2 fusion domain-containing protein</fullName>
    </submittedName>
</protein>
<feature type="transmembrane region" description="Helical" evidence="1">
    <location>
        <begin position="335"/>
        <end position="353"/>
    </location>
</feature>
<name>A0AA51UJG6_9EURY</name>
<gene>
    <name evidence="3" type="ORF">RE476_03095</name>
</gene>
<organism evidence="3 4">
    <name type="scientific">Methanolobus mangrovi</name>
    <dbReference type="NCBI Taxonomy" id="3072977"/>
    <lineage>
        <taxon>Archaea</taxon>
        <taxon>Methanobacteriati</taxon>
        <taxon>Methanobacteriota</taxon>
        <taxon>Stenosarchaea group</taxon>
        <taxon>Methanomicrobia</taxon>
        <taxon>Methanosarcinales</taxon>
        <taxon>Methanosarcinaceae</taxon>
        <taxon>Methanolobus</taxon>
    </lineage>
</organism>
<dbReference type="Pfam" id="PF22673">
    <property type="entry name" value="MCP-like_PDC_1"/>
    <property type="match status" value="1"/>
</dbReference>
<dbReference type="RefSeq" id="WP_309308940.1">
    <property type="nucleotide sequence ID" value="NZ_CP133594.1"/>
</dbReference>